<protein>
    <submittedName>
        <fullName evidence="4">Tetratricopeptide repeat protein</fullName>
    </submittedName>
</protein>
<dbReference type="Proteomes" id="UP000318834">
    <property type="component" value="Unassembled WGS sequence"/>
</dbReference>
<organism evidence="4 5">
    <name type="scientific">Candidatus Segetimicrobium genomatis</name>
    <dbReference type="NCBI Taxonomy" id="2569760"/>
    <lineage>
        <taxon>Bacteria</taxon>
        <taxon>Bacillati</taxon>
        <taxon>Candidatus Sysuimicrobiota</taxon>
        <taxon>Candidatus Sysuimicrobiia</taxon>
        <taxon>Candidatus Sysuimicrobiales</taxon>
        <taxon>Candidatus Segetimicrobiaceae</taxon>
        <taxon>Candidatus Segetimicrobium</taxon>
    </lineage>
</organism>
<evidence type="ECO:0000259" key="3">
    <source>
        <dbReference type="SMART" id="SM01043"/>
    </source>
</evidence>
<dbReference type="InterPro" id="IPR027417">
    <property type="entry name" value="P-loop_NTPase"/>
</dbReference>
<dbReference type="PANTHER" id="PTHR35807">
    <property type="entry name" value="TRANSCRIPTIONAL REGULATOR REDD-RELATED"/>
    <property type="match status" value="1"/>
</dbReference>
<evidence type="ECO:0000256" key="2">
    <source>
        <dbReference type="SAM" id="MobiDB-lite"/>
    </source>
</evidence>
<gene>
    <name evidence="4" type="ORF">E6H05_06305</name>
</gene>
<dbReference type="PROSITE" id="PS50005">
    <property type="entry name" value="TPR"/>
    <property type="match status" value="1"/>
</dbReference>
<feature type="repeat" description="TPR" evidence="1">
    <location>
        <begin position="187"/>
        <end position="220"/>
    </location>
</feature>
<reference evidence="4 5" key="1">
    <citation type="journal article" date="2019" name="Nat. Microbiol.">
        <title>Mediterranean grassland soil C-N compound turnover is dependent on rainfall and depth, and is mediated by genomically divergent microorganisms.</title>
        <authorList>
            <person name="Diamond S."/>
            <person name="Andeer P.F."/>
            <person name="Li Z."/>
            <person name="Crits-Christoph A."/>
            <person name="Burstein D."/>
            <person name="Anantharaman K."/>
            <person name="Lane K.R."/>
            <person name="Thomas B.C."/>
            <person name="Pan C."/>
            <person name="Northen T.R."/>
            <person name="Banfield J.F."/>
        </authorList>
    </citation>
    <scope>NUCLEOTIDE SEQUENCE [LARGE SCALE GENOMIC DNA]</scope>
    <source>
        <strain evidence="4">NP_8</strain>
    </source>
</reference>
<feature type="domain" description="Bacterial transcriptional activator" evidence="3">
    <location>
        <begin position="133"/>
        <end position="271"/>
    </location>
</feature>
<dbReference type="Gene3D" id="1.25.40.10">
    <property type="entry name" value="Tetratricopeptide repeat domain"/>
    <property type="match status" value="1"/>
</dbReference>
<comment type="caution">
    <text evidence="4">The sequence shown here is derived from an EMBL/GenBank/DDBJ whole genome shotgun (WGS) entry which is preliminary data.</text>
</comment>
<dbReference type="SUPFAM" id="SSF52540">
    <property type="entry name" value="P-loop containing nucleoside triphosphate hydrolases"/>
    <property type="match status" value="1"/>
</dbReference>
<dbReference type="EMBL" id="VBAP01000042">
    <property type="protein sequence ID" value="TMI75649.1"/>
    <property type="molecule type" value="Genomic_DNA"/>
</dbReference>
<dbReference type="InterPro" id="IPR049945">
    <property type="entry name" value="AAA_22"/>
</dbReference>
<evidence type="ECO:0000256" key="1">
    <source>
        <dbReference type="PROSITE-ProRule" id="PRU00339"/>
    </source>
</evidence>
<dbReference type="InterPro" id="IPR005158">
    <property type="entry name" value="BTAD"/>
</dbReference>
<dbReference type="SMART" id="SM01043">
    <property type="entry name" value="BTAD"/>
    <property type="match status" value="1"/>
</dbReference>
<dbReference type="InterPro" id="IPR051677">
    <property type="entry name" value="AfsR-DnrI-RedD_regulator"/>
</dbReference>
<name>A0A537IWF7_9BACT</name>
<dbReference type="Pfam" id="PF03704">
    <property type="entry name" value="BTAD"/>
    <property type="match status" value="1"/>
</dbReference>
<proteinExistence type="predicted"/>
<dbReference type="AlphaFoldDB" id="A0A537IWF7"/>
<feature type="region of interest" description="Disordered" evidence="2">
    <location>
        <begin position="273"/>
        <end position="313"/>
    </location>
</feature>
<evidence type="ECO:0000313" key="4">
    <source>
        <dbReference type="EMBL" id="TMI75649.1"/>
    </source>
</evidence>
<dbReference type="SUPFAM" id="SSF48452">
    <property type="entry name" value="TPR-like"/>
    <property type="match status" value="1"/>
</dbReference>
<sequence>MSECPSACSCYPRYTMANHGAELLPEGFQMRLLGGFLVSVGARTVDDAAWRWRKSRAIVKLLGLTKGHRLHKEEVLDRLWPDQLPKAAANNLYQAIHLARLALEPLLPASTASDWLRLQGDNILLDPRCGLSVDADDFEVAATAALRAHDTGALEQAVRLYAGELLPEDRYEDWTIERRETLHRLHLSLLMALASQHERTGDFPQAIGALEQAVASEPANEEAHVGLMRLYARAGLRSNALQQFQRLKESLRRDLDADPGPDSIALYQNVLAGHLPPGEHTPIDARRRSRSRPSPERSPAARAARLVREAPPLLPGNLPASMTSFVGRRRELADLRELLPTTRLLTLAGPAGGGKTRLALALAESVRRDFQSGAWWVDLAPLADPALLASAVATSLNVREQPGRSILETLSEDVGSRNVLIVLDNCEHLLDECSRVANALLRAGPTPRILATSREALCAPGELLWRVPLMSLTAAAKPSFEDAQQ</sequence>
<dbReference type="InterPro" id="IPR036388">
    <property type="entry name" value="WH-like_DNA-bd_sf"/>
</dbReference>
<dbReference type="Gene3D" id="1.10.10.10">
    <property type="entry name" value="Winged helix-like DNA-binding domain superfamily/Winged helix DNA-binding domain"/>
    <property type="match status" value="1"/>
</dbReference>
<dbReference type="Pfam" id="PF13401">
    <property type="entry name" value="AAA_22"/>
    <property type="match status" value="1"/>
</dbReference>
<feature type="non-terminal residue" evidence="4">
    <location>
        <position position="485"/>
    </location>
</feature>
<keyword evidence="1" id="KW-0802">TPR repeat</keyword>
<dbReference type="Gene3D" id="3.40.50.300">
    <property type="entry name" value="P-loop containing nucleotide triphosphate hydrolases"/>
    <property type="match status" value="1"/>
</dbReference>
<dbReference type="GO" id="GO:0016887">
    <property type="term" value="F:ATP hydrolysis activity"/>
    <property type="evidence" value="ECO:0007669"/>
    <property type="project" value="InterPro"/>
</dbReference>
<dbReference type="InterPro" id="IPR011990">
    <property type="entry name" value="TPR-like_helical_dom_sf"/>
</dbReference>
<dbReference type="InterPro" id="IPR019734">
    <property type="entry name" value="TPR_rpt"/>
</dbReference>
<evidence type="ECO:0000313" key="5">
    <source>
        <dbReference type="Proteomes" id="UP000318834"/>
    </source>
</evidence>
<accession>A0A537IWF7</accession>